<reference evidence="1" key="1">
    <citation type="submission" date="2021-05" db="EMBL/GenBank/DDBJ databases">
        <authorList>
            <person name="Scholz U."/>
            <person name="Mascher M."/>
            <person name="Fiebig A."/>
        </authorList>
    </citation>
    <scope>NUCLEOTIDE SEQUENCE [LARGE SCALE GENOMIC DNA]</scope>
</reference>
<dbReference type="EnsemblPlants" id="AVESA.00010b.r2.2DG0367130.1">
    <property type="protein sequence ID" value="AVESA.00010b.r2.2DG0367130.1.CDS.1"/>
    <property type="gene ID" value="AVESA.00010b.r2.2DG0367130"/>
</dbReference>
<keyword evidence="2" id="KW-1185">Reference proteome</keyword>
<name>A0ACD5V353_AVESA</name>
<sequence>MISEVNIGTQNISQSRANRTTKTMRPSQALSYAAVLVLVFASSSSSYASILEDTCKALGADYDYCIKFFQADKDSATADKSGLAVIATKIARVGAVNILERIAALKAADKDNKIQGPLADCDAKYTGAVHAFDEAAMEIAAGKLPDAVTNLGEALEVPDSCAEGFREVGVNSPLAAEGSEFTKECSVAYFVTRML</sequence>
<evidence type="ECO:0000313" key="1">
    <source>
        <dbReference type="EnsemblPlants" id="AVESA.00010b.r2.2DG0367130.1.CDS.1"/>
    </source>
</evidence>
<accession>A0ACD5V353</accession>
<proteinExistence type="predicted"/>
<evidence type="ECO:0000313" key="2">
    <source>
        <dbReference type="Proteomes" id="UP001732700"/>
    </source>
</evidence>
<reference evidence="1" key="2">
    <citation type="submission" date="2025-09" db="UniProtKB">
        <authorList>
            <consortium name="EnsemblPlants"/>
        </authorList>
    </citation>
    <scope>IDENTIFICATION</scope>
</reference>
<organism evidence="1 2">
    <name type="scientific">Avena sativa</name>
    <name type="common">Oat</name>
    <dbReference type="NCBI Taxonomy" id="4498"/>
    <lineage>
        <taxon>Eukaryota</taxon>
        <taxon>Viridiplantae</taxon>
        <taxon>Streptophyta</taxon>
        <taxon>Embryophyta</taxon>
        <taxon>Tracheophyta</taxon>
        <taxon>Spermatophyta</taxon>
        <taxon>Magnoliopsida</taxon>
        <taxon>Liliopsida</taxon>
        <taxon>Poales</taxon>
        <taxon>Poaceae</taxon>
        <taxon>BOP clade</taxon>
        <taxon>Pooideae</taxon>
        <taxon>Poodae</taxon>
        <taxon>Poeae</taxon>
        <taxon>Poeae Chloroplast Group 1 (Aveneae type)</taxon>
        <taxon>Aveninae</taxon>
        <taxon>Avena</taxon>
    </lineage>
</organism>
<dbReference type="Proteomes" id="UP001732700">
    <property type="component" value="Chromosome 2D"/>
</dbReference>
<protein>
    <submittedName>
        <fullName evidence="1">Uncharacterized protein</fullName>
    </submittedName>
</protein>